<comment type="caution">
    <text evidence="3">The sequence shown here is derived from an EMBL/GenBank/DDBJ whole genome shotgun (WGS) entry which is preliminary data.</text>
</comment>
<organism evidence="3 5">
    <name type="scientific">Didymodactylos carnosus</name>
    <dbReference type="NCBI Taxonomy" id="1234261"/>
    <lineage>
        <taxon>Eukaryota</taxon>
        <taxon>Metazoa</taxon>
        <taxon>Spiralia</taxon>
        <taxon>Gnathifera</taxon>
        <taxon>Rotifera</taxon>
        <taxon>Eurotatoria</taxon>
        <taxon>Bdelloidea</taxon>
        <taxon>Philodinida</taxon>
        <taxon>Philodinidae</taxon>
        <taxon>Didymodactylos</taxon>
    </lineage>
</organism>
<evidence type="ECO:0000256" key="1">
    <source>
        <dbReference type="SAM" id="MobiDB-lite"/>
    </source>
</evidence>
<gene>
    <name evidence="3" type="ORF">GPM918_LOCUS32873</name>
    <name evidence="4" type="ORF">SRO942_LOCUS33545</name>
</gene>
<dbReference type="InterPro" id="IPR050927">
    <property type="entry name" value="TRPM"/>
</dbReference>
<dbReference type="AlphaFoldDB" id="A0A815KFL9"/>
<evidence type="ECO:0000313" key="5">
    <source>
        <dbReference type="Proteomes" id="UP000663829"/>
    </source>
</evidence>
<dbReference type="GO" id="GO:0005886">
    <property type="term" value="C:plasma membrane"/>
    <property type="evidence" value="ECO:0007669"/>
    <property type="project" value="TreeGrafter"/>
</dbReference>
<feature type="compositionally biased region" description="Polar residues" evidence="1">
    <location>
        <begin position="241"/>
        <end position="264"/>
    </location>
</feature>
<dbReference type="EMBL" id="CAJOBC010082488">
    <property type="protein sequence ID" value="CAF4287069.1"/>
    <property type="molecule type" value="Genomic_DNA"/>
</dbReference>
<accession>A0A815KFL9</accession>
<feature type="region of interest" description="Disordered" evidence="1">
    <location>
        <begin position="231"/>
        <end position="264"/>
    </location>
</feature>
<dbReference type="Pfam" id="PF18139">
    <property type="entry name" value="LSDAT_euk"/>
    <property type="match status" value="1"/>
</dbReference>
<dbReference type="Proteomes" id="UP000681722">
    <property type="component" value="Unassembled WGS sequence"/>
</dbReference>
<protein>
    <recommendedName>
        <fullName evidence="2">TRPM SLOG domain-containing protein</fullName>
    </recommendedName>
</protein>
<reference evidence="3" key="1">
    <citation type="submission" date="2021-02" db="EMBL/GenBank/DDBJ databases">
        <authorList>
            <person name="Nowell W R."/>
        </authorList>
    </citation>
    <scope>NUCLEOTIDE SEQUENCE</scope>
</reference>
<dbReference type="InterPro" id="IPR041491">
    <property type="entry name" value="TRPM_SLOG"/>
</dbReference>
<name>A0A815KFL9_9BILA</name>
<evidence type="ECO:0000313" key="4">
    <source>
        <dbReference type="EMBL" id="CAF4287069.1"/>
    </source>
</evidence>
<keyword evidence="5" id="KW-1185">Reference proteome</keyword>
<evidence type="ECO:0000259" key="2">
    <source>
        <dbReference type="Pfam" id="PF18139"/>
    </source>
</evidence>
<dbReference type="PANTHER" id="PTHR13800">
    <property type="entry name" value="TRANSIENT RECEPTOR POTENTIAL CATION CHANNEL, SUBFAMILY M, MEMBER 6"/>
    <property type="match status" value="1"/>
</dbReference>
<dbReference type="GO" id="GO:0099604">
    <property type="term" value="F:ligand-gated calcium channel activity"/>
    <property type="evidence" value="ECO:0007669"/>
    <property type="project" value="TreeGrafter"/>
</dbReference>
<dbReference type="Proteomes" id="UP000663829">
    <property type="component" value="Unassembled WGS sequence"/>
</dbReference>
<dbReference type="OrthoDB" id="9983120at2759"/>
<evidence type="ECO:0000313" key="3">
    <source>
        <dbReference type="EMBL" id="CAF1392658.1"/>
    </source>
</evidence>
<sequence length="337" mass="38822">MRCKFRVGETSDYTTPYTINSQSQKRSLENNAKAIVRYMKSEWHLPTPDLIISIPGDGNLLEMKRRLRNEFQHRLILTALRTDAWIITDGIMNGVMEEVTSDINILPFDNVYEDSSRLYRIRKPSQMEKSKRKYPLDPNHTHFILLEDEYGSENVWGKRNFPETKHDLTVIRRNYTLTLRDEIEKQARKLDEHAYPDKNGGDESTFSTVTKAIDNGTPVVVIRNTGGLADEIADKYKPPENSATDKSSTSESQKRSPQSDQTLFLNDENKQTLEMIIKSPKASYLITILEYKDKEIPLNLDATIFLAYLQGKYITQTFLDFHVAVSILLSFTLPCRS</sequence>
<proteinExistence type="predicted"/>
<feature type="domain" description="TRPM SLOG" evidence="2">
    <location>
        <begin position="27"/>
        <end position="103"/>
    </location>
</feature>
<dbReference type="EMBL" id="CAJNOQ010017080">
    <property type="protein sequence ID" value="CAF1392658.1"/>
    <property type="molecule type" value="Genomic_DNA"/>
</dbReference>
<dbReference type="PANTHER" id="PTHR13800:SF12">
    <property type="entry name" value="TRANSIENT RECEPTOR POTENTIAL CATION CHANNEL SUBFAMILY M MEMBER-LIKE 2"/>
    <property type="match status" value="1"/>
</dbReference>
<feature type="non-terminal residue" evidence="3">
    <location>
        <position position="337"/>
    </location>
</feature>